<evidence type="ECO:0000313" key="1">
    <source>
        <dbReference type="EMBL" id="EFH44872.1"/>
    </source>
</evidence>
<protein>
    <submittedName>
        <fullName evidence="1">Predicted protein</fullName>
    </submittedName>
</protein>
<name>D7MIY6_ARALL</name>
<feature type="non-terminal residue" evidence="1">
    <location>
        <position position="1"/>
    </location>
</feature>
<dbReference type="HOGENOM" id="CLU_1216230_0_0_1"/>
<organism evidence="2">
    <name type="scientific">Arabidopsis lyrata subsp. lyrata</name>
    <name type="common">Lyre-leaved rock-cress</name>
    <dbReference type="NCBI Taxonomy" id="81972"/>
    <lineage>
        <taxon>Eukaryota</taxon>
        <taxon>Viridiplantae</taxon>
        <taxon>Streptophyta</taxon>
        <taxon>Embryophyta</taxon>
        <taxon>Tracheophyta</taxon>
        <taxon>Spermatophyta</taxon>
        <taxon>Magnoliopsida</taxon>
        <taxon>eudicotyledons</taxon>
        <taxon>Gunneridae</taxon>
        <taxon>Pentapetalae</taxon>
        <taxon>rosids</taxon>
        <taxon>malvids</taxon>
        <taxon>Brassicales</taxon>
        <taxon>Brassicaceae</taxon>
        <taxon>Camelineae</taxon>
        <taxon>Arabidopsis</taxon>
    </lineage>
</organism>
<dbReference type="EMBL" id="GL348719">
    <property type="protein sequence ID" value="EFH44872.1"/>
    <property type="molecule type" value="Genomic_DNA"/>
</dbReference>
<reference evidence="2" key="1">
    <citation type="journal article" date="2011" name="Nat. Genet.">
        <title>The Arabidopsis lyrata genome sequence and the basis of rapid genome size change.</title>
        <authorList>
            <person name="Hu T.T."/>
            <person name="Pattyn P."/>
            <person name="Bakker E.G."/>
            <person name="Cao J."/>
            <person name="Cheng J.-F."/>
            <person name="Clark R.M."/>
            <person name="Fahlgren N."/>
            <person name="Fawcett J.A."/>
            <person name="Grimwood J."/>
            <person name="Gundlach H."/>
            <person name="Haberer G."/>
            <person name="Hollister J.D."/>
            <person name="Ossowski S."/>
            <person name="Ottilar R.P."/>
            <person name="Salamov A.A."/>
            <person name="Schneeberger K."/>
            <person name="Spannagl M."/>
            <person name="Wang X."/>
            <person name="Yang L."/>
            <person name="Nasrallah M.E."/>
            <person name="Bergelson J."/>
            <person name="Carrington J.C."/>
            <person name="Gaut B.S."/>
            <person name="Schmutz J."/>
            <person name="Mayer K.F.X."/>
            <person name="Van de Peer Y."/>
            <person name="Grigoriev I.V."/>
            <person name="Nordborg M."/>
            <person name="Weigel D."/>
            <person name="Guo Y.-L."/>
        </authorList>
    </citation>
    <scope>NUCLEOTIDE SEQUENCE [LARGE SCALE GENOMIC DNA]</scope>
    <source>
        <strain evidence="2">cv. MN47</strain>
    </source>
</reference>
<dbReference type="AlphaFoldDB" id="D7MIY6"/>
<dbReference type="STRING" id="81972.D7MIY6"/>
<gene>
    <name evidence="1" type="ORF">ARALYDRAFT_659479</name>
</gene>
<accession>D7MIY6</accession>
<proteinExistence type="predicted"/>
<keyword evidence="2" id="KW-1185">Reference proteome</keyword>
<evidence type="ECO:0000313" key="2">
    <source>
        <dbReference type="Proteomes" id="UP000008694"/>
    </source>
</evidence>
<sequence length="228" mass="26510">LMSKVDRLKNRRFRANQARATDGNIPYFTNTHDEQVFKLSKILWGTEKETNFAYEEDQIKEDVSCAVQEESLKIDDGEKDKCEEDGMDDLRLLQEALVLAASFQSLGNNQRKSLLQNLRNVGATQRKELKDDWKALLAEEMQLDIKKQSFYAKLMHRTSRQHAEEDAEQKLHEKTNDVSNSSMTKLIKERNQVYVGLMKLDIYLYVKALIRGLQEGYTLSMKDYFGKT</sequence>
<dbReference type="Proteomes" id="UP000008694">
    <property type="component" value="Unassembled WGS sequence"/>
</dbReference>